<dbReference type="PANTHER" id="PTHR33085">
    <property type="entry name" value="OS12G0113100 PROTEIN-RELATED"/>
    <property type="match status" value="1"/>
</dbReference>
<dbReference type="Gramene" id="KXG34498">
    <property type="protein sequence ID" value="KXG34498"/>
    <property type="gene ID" value="SORBI_3002G050000"/>
</dbReference>
<organism evidence="1 2">
    <name type="scientific">Sorghum bicolor</name>
    <name type="common">Sorghum</name>
    <name type="synonym">Sorghum vulgare</name>
    <dbReference type="NCBI Taxonomy" id="4558"/>
    <lineage>
        <taxon>Eukaryota</taxon>
        <taxon>Viridiplantae</taxon>
        <taxon>Streptophyta</taxon>
        <taxon>Embryophyta</taxon>
        <taxon>Tracheophyta</taxon>
        <taxon>Spermatophyta</taxon>
        <taxon>Magnoliopsida</taxon>
        <taxon>Liliopsida</taxon>
        <taxon>Poales</taxon>
        <taxon>Poaceae</taxon>
        <taxon>PACMAD clade</taxon>
        <taxon>Panicoideae</taxon>
        <taxon>Andropogonodae</taxon>
        <taxon>Andropogoneae</taxon>
        <taxon>Sorghinae</taxon>
        <taxon>Sorghum</taxon>
    </lineage>
</organism>
<sequence>MMNRRLVNLAMADCKNRRFSLHRMDLSKLLFYPSTAEAEAAAAGGGHGRGGGKGKPPKIRKLRLPPPTMGFEPFPTADPFPSRDPWWLGGDSSIFVLLHGPRGEASRILFTSSEGQASMYDVDSRSVISVPDLSVPTRDGNGMPKAIVTGAGAGEEERLYVMRADGQLELLDLSGGGGDNKSRATFSTNRRGRLLWQPLPPLPMVDPYILSFTVVDSGRIICLSIAGSDGAGTFCFDTVSQEWWQAGDWRLPFHGRAEYVPELNTWLGFSDDYPDHYLCAADLSGVAMAPRQAPALQHVWEDFEPPPTEKTVSRVPNCPGIFVTKTMYWSIPQLFLVNLGSGRFCVAKVVHGMELVSVFWSMDSHEGPTDTFTVLTGVEVIRGGDGELRMVKHKSRELVHPGLDVACVL</sequence>
<evidence type="ECO:0008006" key="3">
    <source>
        <dbReference type="Google" id="ProtNLM"/>
    </source>
</evidence>
<name>A0A1B6Q9A1_SORBI</name>
<dbReference type="OrthoDB" id="691446at2759"/>
<proteinExistence type="predicted"/>
<dbReference type="eggNOG" id="ENOG502R3QK">
    <property type="taxonomic scope" value="Eukaryota"/>
</dbReference>
<protein>
    <recommendedName>
        <fullName evidence="3">DUF1618 domain-containing protein</fullName>
    </recommendedName>
</protein>
<dbReference type="EMBL" id="CM000761">
    <property type="protein sequence ID" value="KXG34497.1"/>
    <property type="molecule type" value="Genomic_DNA"/>
</dbReference>
<reference evidence="1" key="2">
    <citation type="submission" date="2017-02" db="EMBL/GenBank/DDBJ databases">
        <title>WGS assembly of Sorghum bicolor.</title>
        <authorList>
            <person name="Paterson A."/>
            <person name="Mullet J."/>
            <person name="Bowers J."/>
            <person name="Bruggmann R."/>
            <person name="Dubchak I."/>
            <person name="Grimwood J."/>
            <person name="Gundlach H."/>
            <person name="Haberer G."/>
            <person name="Hellsten U."/>
            <person name="Mitros T."/>
            <person name="Poliakov A."/>
            <person name="Schmutz J."/>
            <person name="Spannagl M."/>
            <person name="Tang H."/>
            <person name="Wang X."/>
            <person name="Wicker T."/>
            <person name="Bharti A."/>
            <person name="Chapman J."/>
            <person name="Feltus F."/>
            <person name="Gowik U."/>
            <person name="Grigoriev I."/>
            <person name="Lyons E."/>
            <person name="Maher C."/>
            <person name="Martis M."/>
            <person name="Narechania A."/>
            <person name="Otillar R."/>
            <person name="Penning B."/>
            <person name="Salamov A."/>
            <person name="Wang Y."/>
            <person name="Zhang L."/>
            <person name="Carpita N."/>
            <person name="Freeling M."/>
            <person name="Gingle A."/>
            <person name="Hash C."/>
            <person name="Keller B."/>
            <person name="Klein P."/>
            <person name="Kresovich S."/>
            <person name="Mccann M."/>
            <person name="Ming R."/>
            <person name="Peterson D."/>
            <person name="Rahman M."/>
            <person name="Ware D."/>
            <person name="Westhoff P."/>
            <person name="Mayer K."/>
            <person name="Messing J."/>
            <person name="Sims D."/>
            <person name="Jenkins J."/>
            <person name="Shu S."/>
            <person name="Rokhsar D."/>
        </authorList>
    </citation>
    <scope>NUCLEOTIDE SEQUENCE</scope>
</reference>
<dbReference type="InterPro" id="IPR012871">
    <property type="entry name" value="DUF1668_ORYSA"/>
</dbReference>
<dbReference type="AlphaFoldDB" id="A0A1B6Q9A1"/>
<dbReference type="Gramene" id="KXG34497">
    <property type="protein sequence ID" value="KXG34497"/>
    <property type="gene ID" value="SORBI_3002G050000"/>
</dbReference>
<dbReference type="Proteomes" id="UP000000768">
    <property type="component" value="Chromosome 2"/>
</dbReference>
<gene>
    <name evidence="1" type="ORF">SORBI_3002G050000</name>
</gene>
<dbReference type="OMA" id="LAMADCK"/>
<dbReference type="PANTHER" id="PTHR33085:SF102">
    <property type="entry name" value="DUF1618 DOMAIN-CONTAINING PROTEIN"/>
    <property type="match status" value="1"/>
</dbReference>
<accession>A0A1B6Q9A1</accession>
<dbReference type="InParanoid" id="A0A1B6Q9A1"/>
<keyword evidence="2" id="KW-1185">Reference proteome</keyword>
<evidence type="ECO:0000313" key="1">
    <source>
        <dbReference type="EMBL" id="KXG34497.1"/>
    </source>
</evidence>
<reference evidence="2" key="3">
    <citation type="journal article" date="2018" name="Plant J.">
        <title>The Sorghum bicolor reference genome: improved assembly, gene annotations, a transcriptome atlas, and signatures of genome organization.</title>
        <authorList>
            <person name="McCormick R.F."/>
            <person name="Truong S.K."/>
            <person name="Sreedasyam A."/>
            <person name="Jenkins J."/>
            <person name="Shu S."/>
            <person name="Sims D."/>
            <person name="Kennedy M."/>
            <person name="Amirebrahimi M."/>
            <person name="Weers B.D."/>
            <person name="McKinley B."/>
            <person name="Mattison A."/>
            <person name="Morishige D.T."/>
            <person name="Grimwood J."/>
            <person name="Schmutz J."/>
            <person name="Mullet J.E."/>
        </authorList>
    </citation>
    <scope>NUCLEOTIDE SEQUENCE [LARGE SCALE GENOMIC DNA]</scope>
    <source>
        <strain evidence="2">cv. BTx623</strain>
    </source>
</reference>
<reference evidence="1 2" key="1">
    <citation type="journal article" date="2009" name="Nature">
        <title>The Sorghum bicolor genome and the diversification of grasses.</title>
        <authorList>
            <person name="Paterson A.H."/>
            <person name="Bowers J.E."/>
            <person name="Bruggmann R."/>
            <person name="Dubchak I."/>
            <person name="Grimwood J."/>
            <person name="Gundlach H."/>
            <person name="Haberer G."/>
            <person name="Hellsten U."/>
            <person name="Mitros T."/>
            <person name="Poliakov A."/>
            <person name="Schmutz J."/>
            <person name="Spannagl M."/>
            <person name="Tang H."/>
            <person name="Wang X."/>
            <person name="Wicker T."/>
            <person name="Bharti A.K."/>
            <person name="Chapman J."/>
            <person name="Feltus F.A."/>
            <person name="Gowik U."/>
            <person name="Grigoriev I.V."/>
            <person name="Lyons E."/>
            <person name="Maher C.A."/>
            <person name="Martis M."/>
            <person name="Narechania A."/>
            <person name="Otillar R.P."/>
            <person name="Penning B.W."/>
            <person name="Salamov A.A."/>
            <person name="Wang Y."/>
            <person name="Zhang L."/>
            <person name="Carpita N.C."/>
            <person name="Freeling M."/>
            <person name="Gingle A.R."/>
            <person name="Hash C.T."/>
            <person name="Keller B."/>
            <person name="Klein P."/>
            <person name="Kresovich S."/>
            <person name="McCann M.C."/>
            <person name="Ming R."/>
            <person name="Peterson D.G."/>
            <person name="Mehboob-ur-Rahman"/>
            <person name="Ware D."/>
            <person name="Westhoff P."/>
            <person name="Mayer K.F."/>
            <person name="Messing J."/>
            <person name="Rokhsar D.S."/>
        </authorList>
    </citation>
    <scope>NUCLEOTIDE SEQUENCE [LARGE SCALE GENOMIC DNA]</scope>
    <source>
        <strain evidence="2">cv. BTx623</strain>
    </source>
</reference>
<evidence type="ECO:0000313" key="2">
    <source>
        <dbReference type="Proteomes" id="UP000000768"/>
    </source>
</evidence>
<dbReference type="EMBL" id="CM000761">
    <property type="protein sequence ID" value="KXG34498.1"/>
    <property type="molecule type" value="Genomic_DNA"/>
</dbReference>
<dbReference type="Pfam" id="PF07893">
    <property type="entry name" value="DUF1668"/>
    <property type="match status" value="1"/>
</dbReference>